<dbReference type="InterPro" id="IPR011989">
    <property type="entry name" value="ARM-like"/>
</dbReference>
<dbReference type="Gene3D" id="1.25.10.10">
    <property type="entry name" value="Leucine-rich Repeat Variant"/>
    <property type="match status" value="4"/>
</dbReference>
<proteinExistence type="predicted"/>
<dbReference type="AlphaFoldDB" id="A0A540WSP2"/>
<name>A0A540WSP2_9BACT</name>
<dbReference type="Pfam" id="PF13646">
    <property type="entry name" value="HEAT_2"/>
    <property type="match status" value="3"/>
</dbReference>
<sequence length="595" mass="64086">MRESPSTSELLRQLAGTTSEGTGEGVARLRARADLVDAAREALAGGQEREKVLALLAMQGLDARGAQDLLLSAMGDASARVRAMAARGLALAPRQVAWSHLVTALADADSAVQRQAMEALARLDVSETGALLGARFGSATESERLNMLDVAREQEAHTWLALARQGLVDAAPSVRAAAVAAMATVEDPSADRVLVEALQDVDEQVRLSAVEALTPRASLPTTPLLPLLADASPTVRMRTVHALLRRGTSDGCEQLVRLLDDPLPPLRELAILALGQLGCRAATSRLVDEARRASDAEERAALVTALGRLGGGEVEPVIQEALRDTSAPVRAAAVVAWPRVVGLARALAPLRGLLRADPDWQVRSQAVLALTGAASEADEDLSLALTRDVDPRVRTAAARVLADRAGEVAERALVKALSDPEPEVRLKAARSLGRRLAVEAHPVLSALEGSEPRRDVRAEVRLALSRLERARTGGDEESPPERELYDPAGQGVAFATWLRDPDWYPVSDRLVFYREGALESIDLDEHVQVHDYSVDVGHLRLRREGAPDLLTAFQVERTTWPTPEQGDQPCYRLELHTDVLTGTGQPRVFYCFDVR</sequence>
<dbReference type="PANTHER" id="PTHR12697:SF5">
    <property type="entry name" value="DEOXYHYPUSINE HYDROXYLASE"/>
    <property type="match status" value="1"/>
</dbReference>
<gene>
    <name evidence="1" type="ORF">FJV41_31030</name>
</gene>
<evidence type="ECO:0000313" key="1">
    <source>
        <dbReference type="EMBL" id="TQF12045.1"/>
    </source>
</evidence>
<evidence type="ECO:0000313" key="2">
    <source>
        <dbReference type="Proteomes" id="UP000315369"/>
    </source>
</evidence>
<dbReference type="InterPro" id="IPR004155">
    <property type="entry name" value="PBS_lyase_HEAT"/>
</dbReference>
<dbReference type="PANTHER" id="PTHR12697">
    <property type="entry name" value="PBS LYASE HEAT-LIKE PROTEIN"/>
    <property type="match status" value="1"/>
</dbReference>
<keyword evidence="2" id="KW-1185">Reference proteome</keyword>
<protein>
    <recommendedName>
        <fullName evidence="3">HEAT repeat-containing PBS lyase</fullName>
    </recommendedName>
</protein>
<dbReference type="SMART" id="SM00567">
    <property type="entry name" value="EZ_HEAT"/>
    <property type="match status" value="7"/>
</dbReference>
<dbReference type="SUPFAM" id="SSF48371">
    <property type="entry name" value="ARM repeat"/>
    <property type="match status" value="1"/>
</dbReference>
<accession>A0A540WSP2</accession>
<organism evidence="1 2">
    <name type="scientific">Myxococcus llanfairpwllgwyngyllgogerychwyrndrobwllllantysiliogogogochensis</name>
    <dbReference type="NCBI Taxonomy" id="2590453"/>
    <lineage>
        <taxon>Bacteria</taxon>
        <taxon>Pseudomonadati</taxon>
        <taxon>Myxococcota</taxon>
        <taxon>Myxococcia</taxon>
        <taxon>Myxococcales</taxon>
        <taxon>Cystobacterineae</taxon>
        <taxon>Myxococcaceae</taxon>
        <taxon>Myxococcus</taxon>
    </lineage>
</organism>
<reference evidence="1 2" key="1">
    <citation type="submission" date="2019-06" db="EMBL/GenBank/DDBJ databases">
        <authorList>
            <person name="Livingstone P."/>
            <person name="Whitworth D."/>
        </authorList>
    </citation>
    <scope>NUCLEOTIDE SEQUENCE [LARGE SCALE GENOMIC DNA]</scope>
    <source>
        <strain evidence="1 2">AM401</strain>
    </source>
</reference>
<dbReference type="OrthoDB" id="3464935at2"/>
<evidence type="ECO:0008006" key="3">
    <source>
        <dbReference type="Google" id="ProtNLM"/>
    </source>
</evidence>
<comment type="caution">
    <text evidence="1">The sequence shown here is derived from an EMBL/GenBank/DDBJ whole genome shotgun (WGS) entry which is preliminary data.</text>
</comment>
<dbReference type="GO" id="GO:0016491">
    <property type="term" value="F:oxidoreductase activity"/>
    <property type="evidence" value="ECO:0007669"/>
    <property type="project" value="TreeGrafter"/>
</dbReference>
<dbReference type="RefSeq" id="WP_141646206.1">
    <property type="nucleotide sequence ID" value="NZ_VIFM01000157.1"/>
</dbReference>
<dbReference type="InterPro" id="IPR016024">
    <property type="entry name" value="ARM-type_fold"/>
</dbReference>
<dbReference type="EMBL" id="VIFM01000157">
    <property type="protein sequence ID" value="TQF12045.1"/>
    <property type="molecule type" value="Genomic_DNA"/>
</dbReference>
<dbReference type="Proteomes" id="UP000315369">
    <property type="component" value="Unassembled WGS sequence"/>
</dbReference>